<keyword evidence="2" id="KW-1185">Reference proteome</keyword>
<name>A0A8H7GN96_9ASCO</name>
<protein>
    <submittedName>
        <fullName evidence="1">Uncharacterized protein</fullName>
    </submittedName>
</protein>
<reference evidence="1" key="1">
    <citation type="submission" date="2020-10" db="EMBL/GenBank/DDBJ databases">
        <title>The Whole-Genome Sequence of Metschnikowia persimmonesis, a Novel Endophytic Yeast Species Isolated from Medicinal Plant Diospyros kaki Thumb.</title>
        <authorList>
            <person name="Rahmat E."/>
            <person name="Kang Y."/>
        </authorList>
    </citation>
    <scope>NUCLEOTIDE SEQUENCE</scope>
    <source>
        <strain evidence="1">KIOM G15050</strain>
    </source>
</reference>
<dbReference type="AlphaFoldDB" id="A0A8H7GN96"/>
<evidence type="ECO:0000313" key="1">
    <source>
        <dbReference type="EMBL" id="KAF8000077.1"/>
    </source>
</evidence>
<proteinExistence type="predicted"/>
<sequence length="117" mass="13177">MNDTDQPDPLLQQVPLIRNPAFQPPRPITLNADYGKLLSTLPMSVVPPKAAISRDELDAWKRDLEKVEKDGLNPEKRDEDIKVYKDWLSGVRRKVAPGFSFDVMTPTKTGKSDCNEA</sequence>
<accession>A0A8H7GN96</accession>
<dbReference type="Proteomes" id="UP000649328">
    <property type="component" value="Unassembled WGS sequence"/>
</dbReference>
<dbReference type="EMBL" id="JACBPP010000007">
    <property type="protein sequence ID" value="KAF8000077.1"/>
    <property type="molecule type" value="Genomic_DNA"/>
</dbReference>
<dbReference type="OrthoDB" id="5344687at2759"/>
<gene>
    <name evidence="1" type="ORF">HF325_005006</name>
</gene>
<organism evidence="1 2">
    <name type="scientific">Metschnikowia pulcherrima</name>
    <dbReference type="NCBI Taxonomy" id="27326"/>
    <lineage>
        <taxon>Eukaryota</taxon>
        <taxon>Fungi</taxon>
        <taxon>Dikarya</taxon>
        <taxon>Ascomycota</taxon>
        <taxon>Saccharomycotina</taxon>
        <taxon>Pichiomycetes</taxon>
        <taxon>Metschnikowiaceae</taxon>
        <taxon>Metschnikowia</taxon>
    </lineage>
</organism>
<comment type="caution">
    <text evidence="1">The sequence shown here is derived from an EMBL/GenBank/DDBJ whole genome shotgun (WGS) entry which is preliminary data.</text>
</comment>
<evidence type="ECO:0000313" key="2">
    <source>
        <dbReference type="Proteomes" id="UP000649328"/>
    </source>
</evidence>